<dbReference type="PANTHER" id="PTHR30383">
    <property type="entry name" value="THIOESTERASE 1/PROTEASE 1/LYSOPHOSPHOLIPASE L1"/>
    <property type="match status" value="1"/>
</dbReference>
<name>A0ABQ1LMV9_9PROT</name>
<dbReference type="InterPro" id="IPR036514">
    <property type="entry name" value="SGNH_hydro_sf"/>
</dbReference>
<dbReference type="Proteomes" id="UP000637769">
    <property type="component" value="Unassembled WGS sequence"/>
</dbReference>
<feature type="domain" description="SGNH hydrolase-type esterase" evidence="1">
    <location>
        <begin position="8"/>
        <end position="200"/>
    </location>
</feature>
<dbReference type="EMBL" id="BMCH01000002">
    <property type="protein sequence ID" value="GGC26991.1"/>
    <property type="molecule type" value="Genomic_DNA"/>
</dbReference>
<dbReference type="SUPFAM" id="SSF52266">
    <property type="entry name" value="SGNH hydrolase"/>
    <property type="match status" value="1"/>
</dbReference>
<evidence type="ECO:0000313" key="2">
    <source>
        <dbReference type="EMBL" id="GGC26991.1"/>
    </source>
</evidence>
<accession>A0ABQ1LMV9</accession>
<organism evidence="2 3">
    <name type="scientific">Asaia siamensis</name>
    <dbReference type="NCBI Taxonomy" id="110479"/>
    <lineage>
        <taxon>Bacteria</taxon>
        <taxon>Pseudomonadati</taxon>
        <taxon>Pseudomonadota</taxon>
        <taxon>Alphaproteobacteria</taxon>
        <taxon>Acetobacterales</taxon>
        <taxon>Acetobacteraceae</taxon>
        <taxon>Asaia</taxon>
    </lineage>
</organism>
<dbReference type="PANTHER" id="PTHR30383:SF29">
    <property type="entry name" value="SGNH HYDROLASE-TYPE ESTERASE DOMAIN-CONTAINING PROTEIN"/>
    <property type="match status" value="1"/>
</dbReference>
<dbReference type="InterPro" id="IPR051532">
    <property type="entry name" value="Ester_Hydrolysis_Enzymes"/>
</dbReference>
<reference evidence="3" key="1">
    <citation type="journal article" date="2019" name="Int. J. Syst. Evol. Microbiol.">
        <title>The Global Catalogue of Microorganisms (GCM) 10K type strain sequencing project: providing services to taxonomists for standard genome sequencing and annotation.</title>
        <authorList>
            <consortium name="The Broad Institute Genomics Platform"/>
            <consortium name="The Broad Institute Genome Sequencing Center for Infectious Disease"/>
            <person name="Wu L."/>
            <person name="Ma J."/>
        </authorList>
    </citation>
    <scope>NUCLEOTIDE SEQUENCE [LARGE SCALE GENOMIC DNA]</scope>
    <source>
        <strain evidence="3">CCM 7132</strain>
    </source>
</reference>
<keyword evidence="3" id="KW-1185">Reference proteome</keyword>
<dbReference type="CDD" id="cd01839">
    <property type="entry name" value="SGNH_arylesterase_like"/>
    <property type="match status" value="1"/>
</dbReference>
<dbReference type="RefSeq" id="WP_188425738.1">
    <property type="nucleotide sequence ID" value="NZ_BMCH01000002.1"/>
</dbReference>
<protein>
    <submittedName>
        <fullName evidence="2">Hydrolase</fullName>
    </submittedName>
</protein>
<keyword evidence="2" id="KW-0378">Hydrolase</keyword>
<gene>
    <name evidence="2" type="ORF">GCM10007207_10600</name>
</gene>
<dbReference type="Pfam" id="PF13472">
    <property type="entry name" value="Lipase_GDSL_2"/>
    <property type="match status" value="1"/>
</dbReference>
<evidence type="ECO:0000259" key="1">
    <source>
        <dbReference type="Pfam" id="PF13472"/>
    </source>
</evidence>
<sequence>MALRQILCFGDSLTWGWVPVPEGTPTTRYAAEKRWPGVMGRCLGPSYRVIEEGLSARTTSIADPNDARLDGSAYLPTALASHLPLDLVVVMLGTNDAKIAYGRTPHEIALGMARLIGQVKASGGGVGTAYPAPKMLVVAPPPLGPIPGPWLAAQFAGAEPKMAALAAQYEGLAIAKGVGFLDAGQHVTTDGIDGVHFTPENNEALGSAVAAAVRALLDGEHS</sequence>
<dbReference type="GO" id="GO:0016787">
    <property type="term" value="F:hydrolase activity"/>
    <property type="evidence" value="ECO:0007669"/>
    <property type="project" value="UniProtKB-KW"/>
</dbReference>
<evidence type="ECO:0000313" key="3">
    <source>
        <dbReference type="Proteomes" id="UP000637769"/>
    </source>
</evidence>
<comment type="caution">
    <text evidence="2">The sequence shown here is derived from an EMBL/GenBank/DDBJ whole genome shotgun (WGS) entry which is preliminary data.</text>
</comment>
<dbReference type="Gene3D" id="3.40.50.1110">
    <property type="entry name" value="SGNH hydrolase"/>
    <property type="match status" value="1"/>
</dbReference>
<proteinExistence type="predicted"/>
<dbReference type="InterPro" id="IPR013830">
    <property type="entry name" value="SGNH_hydro"/>
</dbReference>